<evidence type="ECO:0000256" key="1">
    <source>
        <dbReference type="SAM" id="MobiDB-lite"/>
    </source>
</evidence>
<dbReference type="EMBL" id="SNRW01007278">
    <property type="protein sequence ID" value="KAA6381526.1"/>
    <property type="molecule type" value="Genomic_DNA"/>
</dbReference>
<comment type="caution">
    <text evidence="2">The sequence shown here is derived from an EMBL/GenBank/DDBJ whole genome shotgun (WGS) entry which is preliminary data.</text>
</comment>
<dbReference type="Proteomes" id="UP000324800">
    <property type="component" value="Unassembled WGS sequence"/>
</dbReference>
<evidence type="ECO:0000313" key="2">
    <source>
        <dbReference type="EMBL" id="KAA6381526.1"/>
    </source>
</evidence>
<organism evidence="2 3">
    <name type="scientific">Streblomastix strix</name>
    <dbReference type="NCBI Taxonomy" id="222440"/>
    <lineage>
        <taxon>Eukaryota</taxon>
        <taxon>Metamonada</taxon>
        <taxon>Preaxostyla</taxon>
        <taxon>Oxymonadida</taxon>
        <taxon>Streblomastigidae</taxon>
        <taxon>Streblomastix</taxon>
    </lineage>
</organism>
<protein>
    <submittedName>
        <fullName evidence="2">Uncharacterized protein</fullName>
    </submittedName>
</protein>
<reference evidence="2 3" key="1">
    <citation type="submission" date="2019-03" db="EMBL/GenBank/DDBJ databases">
        <title>Single cell metagenomics reveals metabolic interactions within the superorganism composed of flagellate Streblomastix strix and complex community of Bacteroidetes bacteria on its surface.</title>
        <authorList>
            <person name="Treitli S.C."/>
            <person name="Kolisko M."/>
            <person name="Husnik F."/>
            <person name="Keeling P."/>
            <person name="Hampl V."/>
        </authorList>
    </citation>
    <scope>NUCLEOTIDE SEQUENCE [LARGE SCALE GENOMIC DNA]</scope>
    <source>
        <strain evidence="2">ST1C</strain>
    </source>
</reference>
<name>A0A5J4VGQ4_9EUKA</name>
<sequence length="176" mass="19504">SQAVRAGHIITKSAKSGISLLASASSFTPSLSSVWSILESDGWGGSGASMLAAGEGADILLRLQQQEKKKSNFDEKGDEGIEYELEYEDIVDKKKSNIGGIFSGEDYISSFILDYFNVYNEDGVIRGDEKVNYQIGICQGEIFIEEEDDDEDDDDDQEDQKGKEQDSIYSFKYSNF</sequence>
<evidence type="ECO:0000313" key="3">
    <source>
        <dbReference type="Proteomes" id="UP000324800"/>
    </source>
</evidence>
<gene>
    <name evidence="2" type="ORF">EZS28_022947</name>
</gene>
<feature type="non-terminal residue" evidence="2">
    <location>
        <position position="1"/>
    </location>
</feature>
<feature type="compositionally biased region" description="Acidic residues" evidence="1">
    <location>
        <begin position="145"/>
        <end position="158"/>
    </location>
</feature>
<accession>A0A5J4VGQ4</accession>
<feature type="region of interest" description="Disordered" evidence="1">
    <location>
        <begin position="145"/>
        <end position="176"/>
    </location>
</feature>
<proteinExistence type="predicted"/>
<dbReference type="AlphaFoldDB" id="A0A5J4VGQ4"/>